<organism evidence="11 12">
    <name type="scientific">Dunaliella salina</name>
    <name type="common">Green alga</name>
    <name type="synonym">Protococcus salinus</name>
    <dbReference type="NCBI Taxonomy" id="3046"/>
    <lineage>
        <taxon>Eukaryota</taxon>
        <taxon>Viridiplantae</taxon>
        <taxon>Chlorophyta</taxon>
        <taxon>core chlorophytes</taxon>
        <taxon>Chlorophyceae</taxon>
        <taxon>CS clade</taxon>
        <taxon>Chlamydomonadales</taxon>
        <taxon>Dunaliellaceae</taxon>
        <taxon>Dunaliella</taxon>
    </lineage>
</organism>
<keyword evidence="5 9" id="KW-0547">Nucleotide-binding</keyword>
<evidence type="ECO:0000256" key="2">
    <source>
        <dbReference type="ARBA" id="ARBA00007127"/>
    </source>
</evidence>
<evidence type="ECO:0000256" key="6">
    <source>
        <dbReference type="ARBA" id="ARBA00022840"/>
    </source>
</evidence>
<feature type="transmembrane region" description="Helical" evidence="9">
    <location>
        <begin position="404"/>
        <end position="423"/>
    </location>
</feature>
<feature type="compositionally biased region" description="Polar residues" evidence="10">
    <location>
        <begin position="720"/>
        <end position="730"/>
    </location>
</feature>
<name>A0ABQ7H7N3_DUNSA</name>
<feature type="region of interest" description="Disordered" evidence="10">
    <location>
        <begin position="651"/>
        <end position="680"/>
    </location>
</feature>
<evidence type="ECO:0000256" key="1">
    <source>
        <dbReference type="ARBA" id="ARBA00004141"/>
    </source>
</evidence>
<protein>
    <recommendedName>
        <fullName evidence="9">ADP,ATP carrier protein</fullName>
    </recommendedName>
</protein>
<keyword evidence="9" id="KW-0934">Plastid</keyword>
<keyword evidence="3 9" id="KW-0813">Transport</keyword>
<comment type="subcellular location">
    <subcellularLocation>
        <location evidence="1">Membrane</location>
        <topology evidence="1">Multi-pass membrane protein</topology>
    </subcellularLocation>
    <subcellularLocation>
        <location evidence="9">Plastid</location>
        <location evidence="9">Chloroplast membrane</location>
        <topology evidence="9">Multi-pass membrane protein</topology>
    </subcellularLocation>
</comment>
<dbReference type="PANTHER" id="PTHR31187">
    <property type="match status" value="1"/>
</dbReference>
<keyword evidence="6 9" id="KW-0067">ATP-binding</keyword>
<gene>
    <name evidence="11" type="ORF">DUNSADRAFT_4326</name>
</gene>
<evidence type="ECO:0000256" key="5">
    <source>
        <dbReference type="ARBA" id="ARBA00022741"/>
    </source>
</evidence>
<evidence type="ECO:0000256" key="4">
    <source>
        <dbReference type="ARBA" id="ARBA00022692"/>
    </source>
</evidence>
<comment type="similarity">
    <text evidence="2 9">Belongs to the ADP/ATP translocase tlc family.</text>
</comment>
<evidence type="ECO:0000256" key="3">
    <source>
        <dbReference type="ARBA" id="ARBA00022448"/>
    </source>
</evidence>
<dbReference type="EMBL" id="MU069453">
    <property type="protein sequence ID" value="KAF5842867.1"/>
    <property type="molecule type" value="Genomic_DNA"/>
</dbReference>
<feature type="region of interest" description="Disordered" evidence="10">
    <location>
        <begin position="694"/>
        <end position="780"/>
    </location>
</feature>
<keyword evidence="4 9" id="KW-0812">Transmembrane</keyword>
<reference evidence="11" key="1">
    <citation type="submission" date="2017-08" db="EMBL/GenBank/DDBJ databases">
        <authorList>
            <person name="Polle J.E."/>
            <person name="Barry K."/>
            <person name="Cushman J."/>
            <person name="Schmutz J."/>
            <person name="Tran D."/>
            <person name="Hathwaick L.T."/>
            <person name="Yim W.C."/>
            <person name="Jenkins J."/>
            <person name="Mckie-Krisberg Z.M."/>
            <person name="Prochnik S."/>
            <person name="Lindquist E."/>
            <person name="Dockter R.B."/>
            <person name="Adam C."/>
            <person name="Molina H."/>
            <person name="Bunkerborg J."/>
            <person name="Jin E."/>
            <person name="Buchheim M."/>
            <person name="Magnuson J."/>
        </authorList>
    </citation>
    <scope>NUCLEOTIDE SEQUENCE</scope>
    <source>
        <strain evidence="11">CCAP 19/18</strain>
    </source>
</reference>
<evidence type="ECO:0000256" key="8">
    <source>
        <dbReference type="ARBA" id="ARBA00023136"/>
    </source>
</evidence>
<evidence type="ECO:0000256" key="10">
    <source>
        <dbReference type="SAM" id="MobiDB-lite"/>
    </source>
</evidence>
<keyword evidence="8 9" id="KW-0472">Membrane</keyword>
<feature type="transmembrane region" description="Helical" evidence="9">
    <location>
        <begin position="106"/>
        <end position="123"/>
    </location>
</feature>
<comment type="caution">
    <text evidence="11">The sequence shown here is derived from an EMBL/GenBank/DDBJ whole genome shotgun (WGS) entry which is preliminary data.</text>
</comment>
<sequence>MPGLPNHLRLQQQQQQQPHQRRQCAAWQQRVFLPSFKGRCTASVLPLPCHQIQPRLASNEAQAHPAAILCTNRRPAVQCKASLRAVTSSFDEVPGDGSGARQVQKIASLGMLFFCTTFNYTILQNLKDSIVVTTVGAEVLPFLEAYGVLPASLLFFMFFKVINRVLPERWVYAASLAPFLSYYALFAAVLYPLSSIIHPTHLLDSLRTALPQGLVGLAGMVVHWSYSLFFILGELWGGVAISLLFWGLAAEVCSIKDASEVYPLLGIIANVGLILGGGWIKTVNSTLAGGSDVLAVQMLVGTVLTMSTLLLAIKAFVDRTFMQGEDAQANKQAAAAAKKAKQEAKDKSKKGTSIWDSLAVLRRSPKVCSLAIIVVSYFVSSKLFDFAWKAQMRVLYPSAAQYQATLATVAQMTGITTMTLMATSKFIFQRGGWSTAALVTPLAMLLSGIFFFSSAIATTGGANMLGPEIVGVLVGIGGMAGLVGRVVSRAPKYSLFDPAKEMVYITMSKSEKTESKAAVDLIGAYFGKSGASWIMQALVLFTGSLVTAMPVMAMVHIAVGVTWINATLALARIMKTATASELGPDAEANKKAASNSSVAPALASTDSEDGGLGSIYGGEWTEYSKAMGTAASAGFANLRRGEVTFRPTVSSLGAMGQQGPGTAVPSSTSSSAGSGVEHGAGSIGLMRGGFVSFRLGSRSSPSESAMRHQQPERDGPGQYWDSQVNGSPTGSAAHGSNGNDSNGKGNSVSSSSSNSDSNGNGASWVQKQQQQQQPQQPLAS</sequence>
<dbReference type="PANTHER" id="PTHR31187:SF1">
    <property type="entry name" value="ADP,ATP CARRIER PROTEIN 1"/>
    <property type="match status" value="1"/>
</dbReference>
<dbReference type="Proteomes" id="UP000815325">
    <property type="component" value="Unassembled WGS sequence"/>
</dbReference>
<proteinExistence type="inferred from homology"/>
<feature type="transmembrane region" description="Helical" evidence="9">
    <location>
        <begin position="261"/>
        <end position="281"/>
    </location>
</feature>
<feature type="transmembrane region" description="Helical" evidence="9">
    <location>
        <begin position="224"/>
        <end position="249"/>
    </location>
</feature>
<accession>A0ABQ7H7N3</accession>
<evidence type="ECO:0000256" key="7">
    <source>
        <dbReference type="ARBA" id="ARBA00022989"/>
    </source>
</evidence>
<feature type="transmembrane region" description="Helical" evidence="9">
    <location>
        <begin position="435"/>
        <end position="457"/>
    </location>
</feature>
<keyword evidence="7 9" id="KW-1133">Transmembrane helix</keyword>
<feature type="transmembrane region" description="Helical" evidence="9">
    <location>
        <begin position="143"/>
        <end position="163"/>
    </location>
</feature>
<evidence type="ECO:0000313" key="11">
    <source>
        <dbReference type="EMBL" id="KAF5842867.1"/>
    </source>
</evidence>
<evidence type="ECO:0000256" key="9">
    <source>
        <dbReference type="RuleBase" id="RU363121"/>
    </source>
</evidence>
<dbReference type="InterPro" id="IPR004667">
    <property type="entry name" value="ADP_ATP_car_bac_type"/>
</dbReference>
<evidence type="ECO:0000313" key="12">
    <source>
        <dbReference type="Proteomes" id="UP000815325"/>
    </source>
</evidence>
<dbReference type="Pfam" id="PF03219">
    <property type="entry name" value="TLC"/>
    <property type="match status" value="1"/>
</dbReference>
<feature type="compositionally biased region" description="Low complexity" evidence="10">
    <location>
        <begin position="660"/>
        <end position="675"/>
    </location>
</feature>
<feature type="compositionally biased region" description="Basic and acidic residues" evidence="10">
    <location>
        <begin position="705"/>
        <end position="715"/>
    </location>
</feature>
<feature type="transmembrane region" description="Helical" evidence="9">
    <location>
        <begin position="469"/>
        <end position="487"/>
    </location>
</feature>
<feature type="transmembrane region" description="Helical" evidence="9">
    <location>
        <begin position="538"/>
        <end position="564"/>
    </location>
</feature>
<keyword evidence="9" id="KW-0150">Chloroplast</keyword>
<feature type="compositionally biased region" description="Low complexity" evidence="10">
    <location>
        <begin position="735"/>
        <end position="780"/>
    </location>
</feature>
<keyword evidence="12" id="KW-1185">Reference proteome</keyword>
<feature type="transmembrane region" description="Helical" evidence="9">
    <location>
        <begin position="170"/>
        <end position="193"/>
    </location>
</feature>
<feature type="transmembrane region" description="Helical" evidence="9">
    <location>
        <begin position="367"/>
        <end position="384"/>
    </location>
</feature>
<feature type="transmembrane region" description="Helical" evidence="9">
    <location>
        <begin position="293"/>
        <end position="313"/>
    </location>
</feature>